<dbReference type="HOGENOM" id="CLU_3190857_0_0_6"/>
<dbReference type="STRING" id="1354304.XPG1_2160"/>
<evidence type="ECO:0000256" key="1">
    <source>
        <dbReference type="SAM" id="Phobius"/>
    </source>
</evidence>
<dbReference type="KEGG" id="xpo:XPG1_2160"/>
<dbReference type="EMBL" id="FO704551">
    <property type="protein sequence ID" value="CDG21815.1"/>
    <property type="molecule type" value="Genomic_DNA"/>
</dbReference>
<dbReference type="Proteomes" id="UP000032735">
    <property type="component" value="Chromosome"/>
</dbReference>
<reference evidence="2 3" key="1">
    <citation type="submission" date="2013-07" db="EMBL/GenBank/DDBJ databases">
        <authorList>
            <person name="Genoscope - CEA"/>
        </authorList>
    </citation>
    <scope>NUCLEOTIDE SEQUENCE [LARGE SCALE GENOMIC DNA]</scope>
    <source>
        <strain evidence="2 3">G6</strain>
    </source>
</reference>
<keyword evidence="1" id="KW-0472">Membrane</keyword>
<name>A0A068R6T0_9GAMM</name>
<keyword evidence="1" id="KW-0812">Transmembrane</keyword>
<protein>
    <submittedName>
        <fullName evidence="2">Uncharacterized protein</fullName>
    </submittedName>
</protein>
<evidence type="ECO:0000313" key="2">
    <source>
        <dbReference type="EMBL" id="CDG21815.1"/>
    </source>
</evidence>
<keyword evidence="3" id="KW-1185">Reference proteome</keyword>
<gene>
    <name evidence="2" type="ORF">XPG1_2160</name>
</gene>
<proteinExistence type="predicted"/>
<dbReference type="AlphaFoldDB" id="A0A068R6T0"/>
<organism evidence="2 3">
    <name type="scientific">Xenorhabdus poinarii G6</name>
    <dbReference type="NCBI Taxonomy" id="1354304"/>
    <lineage>
        <taxon>Bacteria</taxon>
        <taxon>Pseudomonadati</taxon>
        <taxon>Pseudomonadota</taxon>
        <taxon>Gammaproteobacteria</taxon>
        <taxon>Enterobacterales</taxon>
        <taxon>Morganellaceae</taxon>
        <taxon>Xenorhabdus</taxon>
    </lineage>
</organism>
<sequence length="46" mass="5617">MRAEVYFYPQLVYILLNRLHFIIYFKLPIWVVMLIFNQKAILSIKG</sequence>
<feature type="transmembrane region" description="Helical" evidence="1">
    <location>
        <begin position="12"/>
        <end position="36"/>
    </location>
</feature>
<evidence type="ECO:0000313" key="3">
    <source>
        <dbReference type="Proteomes" id="UP000032735"/>
    </source>
</evidence>
<keyword evidence="1" id="KW-1133">Transmembrane helix</keyword>
<accession>A0A068R6T0</accession>